<accession>A0A401QDM4</accession>
<dbReference type="GO" id="GO:0016020">
    <property type="term" value="C:membrane"/>
    <property type="evidence" value="ECO:0007669"/>
    <property type="project" value="UniProtKB-SubCell"/>
</dbReference>
<evidence type="ECO:0000256" key="5">
    <source>
        <dbReference type="ARBA" id="ARBA00023136"/>
    </source>
</evidence>
<evidence type="ECO:0000256" key="3">
    <source>
        <dbReference type="ARBA" id="ARBA00022692"/>
    </source>
</evidence>
<keyword evidence="3" id="KW-0812">Transmembrane</keyword>
<organism evidence="7 8">
    <name type="scientific">Scyliorhinus torazame</name>
    <name type="common">Cloudy catshark</name>
    <name type="synonym">Catulus torazame</name>
    <dbReference type="NCBI Taxonomy" id="75743"/>
    <lineage>
        <taxon>Eukaryota</taxon>
        <taxon>Metazoa</taxon>
        <taxon>Chordata</taxon>
        <taxon>Craniata</taxon>
        <taxon>Vertebrata</taxon>
        <taxon>Chondrichthyes</taxon>
        <taxon>Elasmobranchii</taxon>
        <taxon>Galeomorphii</taxon>
        <taxon>Galeoidea</taxon>
        <taxon>Carcharhiniformes</taxon>
        <taxon>Scyliorhinidae</taxon>
        <taxon>Scyliorhinus</taxon>
    </lineage>
</organism>
<evidence type="ECO:0000313" key="8">
    <source>
        <dbReference type="Proteomes" id="UP000288216"/>
    </source>
</evidence>
<evidence type="ECO:0000256" key="2">
    <source>
        <dbReference type="ARBA" id="ARBA00010487"/>
    </source>
</evidence>
<dbReference type="EMBL" id="BFAA01032338">
    <property type="protein sequence ID" value="GCB83427.1"/>
    <property type="molecule type" value="Genomic_DNA"/>
</dbReference>
<keyword evidence="8" id="KW-1185">Reference proteome</keyword>
<sequence length="146" mass="17122">LGTRCLNVLGFQQFMGDNEMTSDLVDEGKELIKREKRKRQRLEDGESRRREWKERYGNQKEEFTRNRGSHSEIADSLQATKRASKYCRSSSRTERDCLELLQDPEPMDFNADSFSDDGPDHNSELGRYQPSGRYLSMSRSRIFDDI</sequence>
<feature type="compositionally biased region" description="Basic and acidic residues" evidence="6">
    <location>
        <begin position="41"/>
        <end position="73"/>
    </location>
</feature>
<dbReference type="OrthoDB" id="203099at2759"/>
<keyword evidence="5" id="KW-0472">Membrane</keyword>
<dbReference type="PANTHER" id="PTHR21355">
    <property type="entry name" value="G-PROTEIN COUPLED RECEPTOR-ASSOCIATED PROTEIN LMBRD2"/>
    <property type="match status" value="1"/>
</dbReference>
<name>A0A401QDM4_SCYTO</name>
<dbReference type="Proteomes" id="UP000288216">
    <property type="component" value="Unassembled WGS sequence"/>
</dbReference>
<feature type="region of interest" description="Disordered" evidence="6">
    <location>
        <begin position="105"/>
        <end position="131"/>
    </location>
</feature>
<dbReference type="InterPro" id="IPR051584">
    <property type="entry name" value="GPCR-associated_LMBR1"/>
</dbReference>
<feature type="non-terminal residue" evidence="7">
    <location>
        <position position="1"/>
    </location>
</feature>
<dbReference type="GO" id="GO:0071875">
    <property type="term" value="P:adrenergic receptor signaling pathway"/>
    <property type="evidence" value="ECO:0007669"/>
    <property type="project" value="TreeGrafter"/>
</dbReference>
<evidence type="ECO:0000256" key="4">
    <source>
        <dbReference type="ARBA" id="ARBA00022989"/>
    </source>
</evidence>
<proteinExistence type="inferred from homology"/>
<comment type="subcellular location">
    <subcellularLocation>
        <location evidence="1">Membrane</location>
        <topology evidence="1">Multi-pass membrane protein</topology>
    </subcellularLocation>
</comment>
<protein>
    <submittedName>
        <fullName evidence="7">Uncharacterized protein</fullName>
    </submittedName>
</protein>
<comment type="similarity">
    <text evidence="2">Belongs to the LIMR family.</text>
</comment>
<evidence type="ECO:0000256" key="1">
    <source>
        <dbReference type="ARBA" id="ARBA00004141"/>
    </source>
</evidence>
<evidence type="ECO:0000313" key="7">
    <source>
        <dbReference type="EMBL" id="GCB83427.1"/>
    </source>
</evidence>
<keyword evidence="4" id="KW-1133">Transmembrane helix</keyword>
<comment type="caution">
    <text evidence="7">The sequence shown here is derived from an EMBL/GenBank/DDBJ whole genome shotgun (WGS) entry which is preliminary data.</text>
</comment>
<reference evidence="7 8" key="1">
    <citation type="journal article" date="2018" name="Nat. Ecol. Evol.">
        <title>Shark genomes provide insights into elasmobranch evolution and the origin of vertebrates.</title>
        <authorList>
            <person name="Hara Y"/>
            <person name="Yamaguchi K"/>
            <person name="Onimaru K"/>
            <person name="Kadota M"/>
            <person name="Koyanagi M"/>
            <person name="Keeley SD"/>
            <person name="Tatsumi K"/>
            <person name="Tanaka K"/>
            <person name="Motone F"/>
            <person name="Kageyama Y"/>
            <person name="Nozu R"/>
            <person name="Adachi N"/>
            <person name="Nishimura O"/>
            <person name="Nakagawa R"/>
            <person name="Tanegashima C"/>
            <person name="Kiyatake I"/>
            <person name="Matsumoto R"/>
            <person name="Murakumo K"/>
            <person name="Nishida K"/>
            <person name="Terakita A"/>
            <person name="Kuratani S"/>
            <person name="Sato K"/>
            <person name="Hyodo S Kuraku.S."/>
        </authorList>
    </citation>
    <scope>NUCLEOTIDE SEQUENCE [LARGE SCALE GENOMIC DNA]</scope>
</reference>
<dbReference type="OMA" id="GSHSEIA"/>
<evidence type="ECO:0000256" key="6">
    <source>
        <dbReference type="SAM" id="MobiDB-lite"/>
    </source>
</evidence>
<dbReference type="PANTHER" id="PTHR21355:SF0">
    <property type="entry name" value="G-PROTEIN COUPLED RECEPTOR-ASSOCIATED PROTEIN LMBRD2"/>
    <property type="match status" value="1"/>
</dbReference>
<feature type="region of interest" description="Disordered" evidence="6">
    <location>
        <begin position="35"/>
        <end position="80"/>
    </location>
</feature>
<dbReference type="AlphaFoldDB" id="A0A401QDM4"/>
<gene>
    <name evidence="7" type="ORF">scyTo_0023677</name>
</gene>